<name>D2QWH6_PIRSD</name>
<gene>
    <name evidence="1" type="ordered locus">Psta_3115</name>
</gene>
<proteinExistence type="predicted"/>
<evidence type="ECO:0000313" key="1">
    <source>
        <dbReference type="EMBL" id="ADB17779.1"/>
    </source>
</evidence>
<dbReference type="EMBL" id="CP001848">
    <property type="protein sequence ID" value="ADB17779.1"/>
    <property type="molecule type" value="Genomic_DNA"/>
</dbReference>
<dbReference type="OrthoDB" id="285838at2"/>
<accession>D2QWH6</accession>
<evidence type="ECO:0000313" key="2">
    <source>
        <dbReference type="Proteomes" id="UP000001887"/>
    </source>
</evidence>
<dbReference type="STRING" id="530564.Psta_3115"/>
<dbReference type="KEGG" id="psl:Psta_3115"/>
<organism evidence="1 2">
    <name type="scientific">Pirellula staleyi (strain ATCC 27377 / DSM 6068 / ICPB 4128)</name>
    <name type="common">Pirella staleyi</name>
    <dbReference type="NCBI Taxonomy" id="530564"/>
    <lineage>
        <taxon>Bacteria</taxon>
        <taxon>Pseudomonadati</taxon>
        <taxon>Planctomycetota</taxon>
        <taxon>Planctomycetia</taxon>
        <taxon>Pirellulales</taxon>
        <taxon>Pirellulaceae</taxon>
        <taxon>Pirellula</taxon>
    </lineage>
</organism>
<dbReference type="Proteomes" id="UP000001887">
    <property type="component" value="Chromosome"/>
</dbReference>
<keyword evidence="2" id="KW-1185">Reference proteome</keyword>
<sequence length="72" mass="8377">MRRFILWSVLSLAVATNVGCFLPIYNGDPAVRTRELIYTSEDFRNIVAEWQRIWFLDQPSHMTPTRVHGGII</sequence>
<dbReference type="eggNOG" id="ENOG50335F9">
    <property type="taxonomic scope" value="Bacteria"/>
</dbReference>
<protein>
    <submittedName>
        <fullName evidence="1">Uncharacterized protein</fullName>
    </submittedName>
</protein>
<reference evidence="1 2" key="1">
    <citation type="journal article" date="2009" name="Stand. Genomic Sci.">
        <title>Complete genome sequence of Pirellula staleyi type strain (ATCC 27377).</title>
        <authorList>
            <person name="Clum A."/>
            <person name="Tindall B.J."/>
            <person name="Sikorski J."/>
            <person name="Ivanova N."/>
            <person name="Mavrommatis K."/>
            <person name="Lucas S."/>
            <person name="Glavina del Rio T."/>
            <person name="Nolan M."/>
            <person name="Chen F."/>
            <person name="Tice H."/>
            <person name="Pitluck S."/>
            <person name="Cheng J.F."/>
            <person name="Chertkov O."/>
            <person name="Brettin T."/>
            <person name="Han C."/>
            <person name="Detter J.C."/>
            <person name="Kuske C."/>
            <person name="Bruce D."/>
            <person name="Goodwin L."/>
            <person name="Ovchinikova G."/>
            <person name="Pati A."/>
            <person name="Mikhailova N."/>
            <person name="Chen A."/>
            <person name="Palaniappan K."/>
            <person name="Land M."/>
            <person name="Hauser L."/>
            <person name="Chang Y.J."/>
            <person name="Jeffries C.D."/>
            <person name="Chain P."/>
            <person name="Rohde M."/>
            <person name="Goker M."/>
            <person name="Bristow J."/>
            <person name="Eisen J.A."/>
            <person name="Markowitz V."/>
            <person name="Hugenholtz P."/>
            <person name="Kyrpides N.C."/>
            <person name="Klenk H.P."/>
            <person name="Lapidus A."/>
        </authorList>
    </citation>
    <scope>NUCLEOTIDE SEQUENCE [LARGE SCALE GENOMIC DNA]</scope>
    <source>
        <strain evidence="2">ATCC 27377 / DSM 6068 / ICPB 4128</strain>
    </source>
</reference>
<dbReference type="HOGENOM" id="CLU_175580_0_0_0"/>
<dbReference type="AlphaFoldDB" id="D2QWH6"/>